<feature type="region of interest" description="Disordered" evidence="1">
    <location>
        <begin position="205"/>
        <end position="250"/>
    </location>
</feature>
<evidence type="ECO:0000256" key="1">
    <source>
        <dbReference type="SAM" id="MobiDB-lite"/>
    </source>
</evidence>
<keyword evidence="3" id="KW-1185">Reference proteome</keyword>
<reference evidence="2 3" key="1">
    <citation type="journal article" date="2020" name="BMC Genomics">
        <title>Intraspecific diversification of the crop wild relative Brassica cretica Lam. using demographic model selection.</title>
        <authorList>
            <person name="Kioukis A."/>
            <person name="Michalopoulou V.A."/>
            <person name="Briers L."/>
            <person name="Pirintsos S."/>
            <person name="Studholme D.J."/>
            <person name="Pavlidis P."/>
            <person name="Sarris P.F."/>
        </authorList>
    </citation>
    <scope>NUCLEOTIDE SEQUENCE [LARGE SCALE GENOMIC DNA]</scope>
    <source>
        <strain evidence="3">cv. PFS-1207/04</strain>
    </source>
</reference>
<feature type="region of interest" description="Disordered" evidence="1">
    <location>
        <begin position="1"/>
        <end position="47"/>
    </location>
</feature>
<feature type="compositionally biased region" description="Acidic residues" evidence="1">
    <location>
        <begin position="234"/>
        <end position="250"/>
    </location>
</feature>
<organism evidence="2 3">
    <name type="scientific">Brassica cretica</name>
    <name type="common">Mustard</name>
    <dbReference type="NCBI Taxonomy" id="69181"/>
    <lineage>
        <taxon>Eukaryota</taxon>
        <taxon>Viridiplantae</taxon>
        <taxon>Streptophyta</taxon>
        <taxon>Embryophyta</taxon>
        <taxon>Tracheophyta</taxon>
        <taxon>Spermatophyta</taxon>
        <taxon>Magnoliopsida</taxon>
        <taxon>eudicotyledons</taxon>
        <taxon>Gunneridae</taxon>
        <taxon>Pentapetalae</taxon>
        <taxon>rosids</taxon>
        <taxon>malvids</taxon>
        <taxon>Brassicales</taxon>
        <taxon>Brassicaceae</taxon>
        <taxon>Brassiceae</taxon>
        <taxon>Brassica</taxon>
    </lineage>
</organism>
<protein>
    <submittedName>
        <fullName evidence="2">Uncharacterized protein</fullName>
    </submittedName>
</protein>
<dbReference type="EMBL" id="QGKV02000299">
    <property type="protein sequence ID" value="KAF3594256.1"/>
    <property type="molecule type" value="Genomic_DNA"/>
</dbReference>
<feature type="compositionally biased region" description="Polar residues" evidence="1">
    <location>
        <begin position="15"/>
        <end position="36"/>
    </location>
</feature>
<name>A0ABQ7EBL6_BRACR</name>
<sequence>MEDMDFGQASIDEIATTSSDESTEISVNTAHQTSIDDTPPEAGKFSLTNNDNEEVVLGEPKEQRVDFVDNSTLKDRYPIPNPDSFTQNYDATVSSRRGRAKFRLNQAFTGNRKLATDLNGKIDIMYSELMRKFDALSEHIKRLDGQVAENATAIKRVAGRLPGRTDANPKRQVNVVLLRSGKRLIPSAIEINNAEKRAVVEETGENRSRPIILDDSNTESETPREKELPNTEEAAVDLEEEEEELEEDVEIDRQERTNVDRHATTQTKRELDKAICKKAFVKIMLEMPLSDAIKVSPSIKKYVKDMVSNSFPAAERSVMMVSEEKLQDGRHGFRPSIDRRNCNNIERRVDKDIGRHRTSNIDLTNNANEEVVLGEPKATGRSYEMIDVERERRVDSMDESPLVKIKESRDSLHSALKGQNQFGIYQIDDDTLFELEQRVDFVDNSTLKDRDWTVKSRKMKPPSKQRQDVSRGGKRLIPSTIEINNSEKRAVVEETGENRSCPIILDDPNTESETPRKKELPNTKEAAIDLEEEEEELEEDVEIDRQVRTNVDRHATVNIDQQCGHNVDRRSTPAKPAMERV</sequence>
<proteinExistence type="predicted"/>
<accession>A0ABQ7EBL6</accession>
<dbReference type="Proteomes" id="UP000266723">
    <property type="component" value="Unassembled WGS sequence"/>
</dbReference>
<feature type="compositionally biased region" description="Basic and acidic residues" evidence="1">
    <location>
        <begin position="513"/>
        <end position="522"/>
    </location>
</feature>
<comment type="caution">
    <text evidence="2">The sequence shown here is derived from an EMBL/GenBank/DDBJ whole genome shotgun (WGS) entry which is preliminary data.</text>
</comment>
<feature type="region of interest" description="Disordered" evidence="1">
    <location>
        <begin position="500"/>
        <end position="524"/>
    </location>
</feature>
<feature type="region of interest" description="Disordered" evidence="1">
    <location>
        <begin position="454"/>
        <end position="473"/>
    </location>
</feature>
<evidence type="ECO:0000313" key="3">
    <source>
        <dbReference type="Proteomes" id="UP000266723"/>
    </source>
</evidence>
<gene>
    <name evidence="2" type="ORF">DY000_02021273</name>
</gene>
<evidence type="ECO:0000313" key="2">
    <source>
        <dbReference type="EMBL" id="KAF3594256.1"/>
    </source>
</evidence>